<dbReference type="GeneTree" id="ENSGT00940000159054"/>
<keyword evidence="4 10" id="KW-0812">Transmembrane</keyword>
<evidence type="ECO:0000256" key="6">
    <source>
        <dbReference type="ARBA" id="ARBA00023136"/>
    </source>
</evidence>
<reference evidence="11" key="3">
    <citation type="submission" date="2025-09" db="UniProtKB">
        <authorList>
            <consortium name="Ensembl"/>
        </authorList>
    </citation>
    <scope>IDENTIFICATION</scope>
    <source>
        <strain evidence="11">breed Abyssinian</strain>
    </source>
</reference>
<evidence type="ECO:0000313" key="11">
    <source>
        <dbReference type="Ensembl" id="ENSFCTP00005019885.1"/>
    </source>
</evidence>
<keyword evidence="5 10" id="KW-1133">Transmembrane helix</keyword>
<dbReference type="SUPFAM" id="SSF81338">
    <property type="entry name" value="Aquaporin-like"/>
    <property type="match status" value="1"/>
</dbReference>
<evidence type="ECO:0000256" key="10">
    <source>
        <dbReference type="SAM" id="Phobius"/>
    </source>
</evidence>
<evidence type="ECO:0000256" key="4">
    <source>
        <dbReference type="ARBA" id="ARBA00022692"/>
    </source>
</evidence>
<accession>A0ABI7XBK3</accession>
<protein>
    <submittedName>
        <fullName evidence="11">Uncharacterized protein</fullName>
    </submittedName>
</protein>
<evidence type="ECO:0000256" key="8">
    <source>
        <dbReference type="ARBA" id="ARBA00049405"/>
    </source>
</evidence>
<evidence type="ECO:0000256" key="7">
    <source>
        <dbReference type="ARBA" id="ARBA00034651"/>
    </source>
</evidence>
<evidence type="ECO:0000256" key="1">
    <source>
        <dbReference type="ARBA" id="ARBA00004651"/>
    </source>
</evidence>
<comment type="catalytic activity">
    <reaction evidence="7">
        <text>H2O(in) = H2O(out)</text>
        <dbReference type="Rhea" id="RHEA:29667"/>
        <dbReference type="ChEBI" id="CHEBI:15377"/>
    </reaction>
</comment>
<comment type="catalytic activity">
    <reaction evidence="8">
        <text>glycerol(in) = glycerol(out)</text>
        <dbReference type="Rhea" id="RHEA:29675"/>
        <dbReference type="ChEBI" id="CHEBI:17754"/>
    </reaction>
</comment>
<evidence type="ECO:0000256" key="5">
    <source>
        <dbReference type="ARBA" id="ARBA00022989"/>
    </source>
</evidence>
<organism evidence="11 12">
    <name type="scientific">Felis catus</name>
    <name type="common">Cat</name>
    <name type="synonym">Felis silvestris catus</name>
    <dbReference type="NCBI Taxonomy" id="9685"/>
    <lineage>
        <taxon>Eukaryota</taxon>
        <taxon>Metazoa</taxon>
        <taxon>Chordata</taxon>
        <taxon>Craniata</taxon>
        <taxon>Vertebrata</taxon>
        <taxon>Euteleostomi</taxon>
        <taxon>Mammalia</taxon>
        <taxon>Eutheria</taxon>
        <taxon>Laurasiatheria</taxon>
        <taxon>Carnivora</taxon>
        <taxon>Feliformia</taxon>
        <taxon>Felidae</taxon>
        <taxon>Felinae</taxon>
        <taxon>Felis</taxon>
    </lineage>
</organism>
<gene>
    <name evidence="11" type="primary">AQP7</name>
</gene>
<dbReference type="Ensembl" id="ENSFCTT00005030334.1">
    <property type="protein sequence ID" value="ENSFCTP00005019885.1"/>
    <property type="gene ID" value="ENSFCTG00005010836.1"/>
</dbReference>
<sequence length="261" mass="28710">MGSECTWASFLPTGLGCCSRSTRNSKMVSSPVVTKMQAIMQKEMVREFLAEFMSTYVMMPAPSASPPEPILTSPQEGEYPEPLSSDLSAQTLQSPGHPIVTSWVNLGAHMNAALTFTNCALGRMSWKKFPVYILGQFLGSFLASATIYCLFYSMSLRHHGQGEQSSTARDTGPGDWHPHCCHWIIPGHEHRICHEPIPRPASPLLHFHCWLGYTGFQGQGLVVGASCGTTPGCLLRCHHLLGLHWLQHPTEAPDTGELHEI</sequence>
<dbReference type="Pfam" id="PF00230">
    <property type="entry name" value="MIP"/>
    <property type="match status" value="1"/>
</dbReference>
<dbReference type="Gene3D" id="1.20.1080.10">
    <property type="entry name" value="Glycerol uptake facilitator protein"/>
    <property type="match status" value="1"/>
</dbReference>
<dbReference type="PANTHER" id="PTHR43829:SF15">
    <property type="entry name" value="AQUAPORIN-7"/>
    <property type="match status" value="1"/>
</dbReference>
<name>A0ABI7XBK3_FELCA</name>
<dbReference type="InterPro" id="IPR050363">
    <property type="entry name" value="MIP/Aquaporin"/>
</dbReference>
<feature type="transmembrane region" description="Helical" evidence="10">
    <location>
        <begin position="131"/>
        <end position="154"/>
    </location>
</feature>
<reference evidence="11 12" key="1">
    <citation type="submission" date="2021-02" db="EMBL/GenBank/DDBJ databases">
        <title>Safari Cat Assemblies.</title>
        <authorList>
            <person name="Bredemeyer K.R."/>
            <person name="Murphy W.J."/>
        </authorList>
    </citation>
    <scope>NUCLEOTIDE SEQUENCE [LARGE SCALE GENOMIC DNA]</scope>
</reference>
<reference evidence="11" key="2">
    <citation type="submission" date="2025-08" db="UniProtKB">
        <authorList>
            <consortium name="Ensembl"/>
        </authorList>
    </citation>
    <scope>IDENTIFICATION</scope>
    <source>
        <strain evidence="11">breed Abyssinian</strain>
    </source>
</reference>
<keyword evidence="6 10" id="KW-0472">Membrane</keyword>
<evidence type="ECO:0000256" key="9">
    <source>
        <dbReference type="SAM" id="MobiDB-lite"/>
    </source>
</evidence>
<dbReference type="InterPro" id="IPR023271">
    <property type="entry name" value="Aquaporin-like"/>
</dbReference>
<comment type="similarity">
    <text evidence="2">Belongs to the MIP/aquaporin (TC 1.A.8) family.</text>
</comment>
<comment type="subcellular location">
    <subcellularLocation>
        <location evidence="1">Cell membrane</location>
        <topology evidence="1">Multi-pass membrane protein</topology>
    </subcellularLocation>
</comment>
<evidence type="ECO:0000256" key="2">
    <source>
        <dbReference type="ARBA" id="ARBA00006175"/>
    </source>
</evidence>
<evidence type="ECO:0000313" key="12">
    <source>
        <dbReference type="Proteomes" id="UP000823872"/>
    </source>
</evidence>
<dbReference type="PANTHER" id="PTHR43829">
    <property type="entry name" value="AQUAPORIN OR AQUAGLYCEROPORIN RELATED"/>
    <property type="match status" value="1"/>
</dbReference>
<dbReference type="InterPro" id="IPR000425">
    <property type="entry name" value="MIP"/>
</dbReference>
<keyword evidence="3" id="KW-0813">Transport</keyword>
<proteinExistence type="inferred from homology"/>
<evidence type="ECO:0000256" key="3">
    <source>
        <dbReference type="ARBA" id="ARBA00022448"/>
    </source>
</evidence>
<dbReference type="PRINTS" id="PR02019">
    <property type="entry name" value="AQUAPORIN7"/>
</dbReference>
<keyword evidence="12" id="KW-1185">Reference proteome</keyword>
<feature type="region of interest" description="Disordered" evidence="9">
    <location>
        <begin position="65"/>
        <end position="84"/>
    </location>
</feature>
<dbReference type="Proteomes" id="UP000823872">
    <property type="component" value="Chromosome D4"/>
</dbReference>